<dbReference type="EMBL" id="JANLCJ010000438">
    <property type="protein sequence ID" value="MCS5737130.1"/>
    <property type="molecule type" value="Genomic_DNA"/>
</dbReference>
<keyword evidence="8" id="KW-0464">Manganese</keyword>
<evidence type="ECO:0000256" key="6">
    <source>
        <dbReference type="ARBA" id="ARBA00022800"/>
    </source>
</evidence>
<name>A0ABT2HB04_9MICO</name>
<keyword evidence="6" id="KW-0692">RNA repair</keyword>
<dbReference type="Proteomes" id="UP001165586">
    <property type="component" value="Unassembled WGS sequence"/>
</dbReference>
<reference evidence="10" key="1">
    <citation type="submission" date="2022-08" db="EMBL/GenBank/DDBJ databases">
        <authorList>
            <person name="Deng Y."/>
            <person name="Han X.-F."/>
            <person name="Zhang Y.-Q."/>
        </authorList>
    </citation>
    <scope>NUCLEOTIDE SEQUENCE</scope>
    <source>
        <strain evidence="10">CPCC 203386</strain>
    </source>
</reference>
<sequence length="87" mass="9790">METTKVKLYGKYEVGVEDQLKVAKKLLDKQQSMEGITSFTINKNTLDEAPQAYKGIDEILEGIKDLAEVVDIVKPIFNFKADDGPRE</sequence>
<dbReference type="SUPFAM" id="SSF103365">
    <property type="entry name" value="Hypothetical protein PH1602"/>
    <property type="match status" value="1"/>
</dbReference>
<evidence type="ECO:0000256" key="1">
    <source>
        <dbReference type="ARBA" id="ARBA00001936"/>
    </source>
</evidence>
<evidence type="ECO:0000256" key="2">
    <source>
        <dbReference type="ARBA" id="ARBA00012726"/>
    </source>
</evidence>
<organism evidence="10 11">
    <name type="scientific">Herbiconiux daphne</name>
    <dbReference type="NCBI Taxonomy" id="2970914"/>
    <lineage>
        <taxon>Bacteria</taxon>
        <taxon>Bacillati</taxon>
        <taxon>Actinomycetota</taxon>
        <taxon>Actinomycetes</taxon>
        <taxon>Micrococcales</taxon>
        <taxon>Microbacteriaceae</taxon>
        <taxon>Herbiconiux</taxon>
    </lineage>
</organism>
<keyword evidence="5" id="KW-0547">Nucleotide-binding</keyword>
<dbReference type="Gene3D" id="3.90.1860.10">
    <property type="entry name" value="tRNA-splicing ligase RtcB"/>
    <property type="match status" value="1"/>
</dbReference>
<evidence type="ECO:0000313" key="11">
    <source>
        <dbReference type="Proteomes" id="UP001165586"/>
    </source>
</evidence>
<dbReference type="EC" id="6.5.1.8" evidence="2"/>
<protein>
    <recommendedName>
        <fullName evidence="2">3'-phosphate/5'-hydroxy nucleic acid ligase</fullName>
        <ecNumber evidence="2">6.5.1.8</ecNumber>
    </recommendedName>
</protein>
<keyword evidence="11" id="KW-1185">Reference proteome</keyword>
<keyword evidence="4" id="KW-0479">Metal-binding</keyword>
<dbReference type="InterPro" id="IPR036025">
    <property type="entry name" value="RtcB-like_sf"/>
</dbReference>
<dbReference type="InterPro" id="IPR001233">
    <property type="entry name" value="RtcB"/>
</dbReference>
<comment type="catalytic activity">
    <reaction evidence="9">
        <text>a 3'-end 3'-phospho-ribonucleotide-RNA + a 5'-end dephospho-ribonucleoside-RNA + GTP = a ribonucleotidyl-ribonucleotide-RNA + GMP + diphosphate</text>
        <dbReference type="Rhea" id="RHEA:68076"/>
        <dbReference type="Rhea" id="RHEA-COMP:10463"/>
        <dbReference type="Rhea" id="RHEA-COMP:13936"/>
        <dbReference type="Rhea" id="RHEA-COMP:17355"/>
        <dbReference type="ChEBI" id="CHEBI:33019"/>
        <dbReference type="ChEBI" id="CHEBI:37565"/>
        <dbReference type="ChEBI" id="CHEBI:58115"/>
        <dbReference type="ChEBI" id="CHEBI:83062"/>
        <dbReference type="ChEBI" id="CHEBI:138284"/>
        <dbReference type="ChEBI" id="CHEBI:173118"/>
        <dbReference type="EC" id="6.5.1.8"/>
    </reaction>
</comment>
<proteinExistence type="predicted"/>
<gene>
    <name evidence="10" type="ORF">N1032_25720</name>
</gene>
<evidence type="ECO:0000256" key="7">
    <source>
        <dbReference type="ARBA" id="ARBA00023134"/>
    </source>
</evidence>
<comment type="caution">
    <text evidence="10">The sequence shown here is derived from an EMBL/GenBank/DDBJ whole genome shotgun (WGS) entry which is preliminary data.</text>
</comment>
<dbReference type="Pfam" id="PF01139">
    <property type="entry name" value="RtcB"/>
    <property type="match status" value="1"/>
</dbReference>
<dbReference type="RefSeq" id="WP_259543451.1">
    <property type="nucleotide sequence ID" value="NZ_JANLCJ010000438.1"/>
</dbReference>
<keyword evidence="7" id="KW-0342">GTP-binding</keyword>
<comment type="cofactor">
    <cofactor evidence="1">
        <name>Mn(2+)</name>
        <dbReference type="ChEBI" id="CHEBI:29035"/>
    </cofactor>
</comment>
<evidence type="ECO:0000256" key="8">
    <source>
        <dbReference type="ARBA" id="ARBA00023211"/>
    </source>
</evidence>
<accession>A0ABT2HB04</accession>
<evidence type="ECO:0000313" key="10">
    <source>
        <dbReference type="EMBL" id="MCS5737130.1"/>
    </source>
</evidence>
<evidence type="ECO:0000256" key="9">
    <source>
        <dbReference type="ARBA" id="ARBA00047746"/>
    </source>
</evidence>
<keyword evidence="3" id="KW-0436">Ligase</keyword>
<evidence type="ECO:0000256" key="5">
    <source>
        <dbReference type="ARBA" id="ARBA00022741"/>
    </source>
</evidence>
<evidence type="ECO:0000256" key="4">
    <source>
        <dbReference type="ARBA" id="ARBA00022723"/>
    </source>
</evidence>
<evidence type="ECO:0000256" key="3">
    <source>
        <dbReference type="ARBA" id="ARBA00022598"/>
    </source>
</evidence>